<comment type="caution">
    <text evidence="1">The sequence shown here is derived from an EMBL/GenBank/DDBJ whole genome shotgun (WGS) entry which is preliminary data.</text>
</comment>
<organism evidence="1">
    <name type="scientific">marine sediment metagenome</name>
    <dbReference type="NCBI Taxonomy" id="412755"/>
    <lineage>
        <taxon>unclassified sequences</taxon>
        <taxon>metagenomes</taxon>
        <taxon>ecological metagenomes</taxon>
    </lineage>
</organism>
<dbReference type="EMBL" id="LAZR01019678">
    <property type="protein sequence ID" value="KKL91650.1"/>
    <property type="molecule type" value="Genomic_DNA"/>
</dbReference>
<proteinExistence type="predicted"/>
<dbReference type="AlphaFoldDB" id="A0A0F9ICV1"/>
<name>A0A0F9ICV1_9ZZZZ</name>
<gene>
    <name evidence="1" type="ORF">LCGC14_1892590</name>
</gene>
<protein>
    <submittedName>
        <fullName evidence="1">Uncharacterized protein</fullName>
    </submittedName>
</protein>
<evidence type="ECO:0000313" key="1">
    <source>
        <dbReference type="EMBL" id="KKL91650.1"/>
    </source>
</evidence>
<reference evidence="1" key="1">
    <citation type="journal article" date="2015" name="Nature">
        <title>Complex archaea that bridge the gap between prokaryotes and eukaryotes.</title>
        <authorList>
            <person name="Spang A."/>
            <person name="Saw J.H."/>
            <person name="Jorgensen S.L."/>
            <person name="Zaremba-Niedzwiedzka K."/>
            <person name="Martijn J."/>
            <person name="Lind A.E."/>
            <person name="van Eijk R."/>
            <person name="Schleper C."/>
            <person name="Guy L."/>
            <person name="Ettema T.J."/>
        </authorList>
    </citation>
    <scope>NUCLEOTIDE SEQUENCE</scope>
</reference>
<sequence>MAEQESYTCPGCGMTSYSLDDVREQYCGNCHKTRMEVEAGLKKPLIISSDELARGPRHRGGTVFVTDDKAVREGGKLDAADYSVLASAAHGEGTKPVTPGDLSKMAEQGSKVFDDLQDMARRHMKLRQARYIRLLRLDGHSWRSIAGLCHRRGWDWANWAPPSNQIAGMTLCERAAELHGENYRKEPWN</sequence>
<accession>A0A0F9ICV1</accession>